<organism evidence="1 2">
    <name type="scientific">Chelatococcus caeni</name>
    <dbReference type="NCBI Taxonomy" id="1348468"/>
    <lineage>
        <taxon>Bacteria</taxon>
        <taxon>Pseudomonadati</taxon>
        <taxon>Pseudomonadota</taxon>
        <taxon>Alphaproteobacteria</taxon>
        <taxon>Hyphomicrobiales</taxon>
        <taxon>Chelatococcaceae</taxon>
        <taxon>Chelatococcus</taxon>
    </lineage>
</organism>
<protein>
    <submittedName>
        <fullName evidence="1">Uncharacterized protein</fullName>
    </submittedName>
</protein>
<dbReference type="EMBL" id="JACIEN010000002">
    <property type="protein sequence ID" value="MBB4017409.1"/>
    <property type="molecule type" value="Genomic_DNA"/>
</dbReference>
<evidence type="ECO:0000313" key="2">
    <source>
        <dbReference type="Proteomes" id="UP000577362"/>
    </source>
</evidence>
<proteinExistence type="predicted"/>
<keyword evidence="2" id="KW-1185">Reference proteome</keyword>
<dbReference type="AlphaFoldDB" id="A0A840C1N8"/>
<accession>A0A840C1N8</accession>
<comment type="caution">
    <text evidence="1">The sequence shown here is derived from an EMBL/GenBank/DDBJ whole genome shotgun (WGS) entry which is preliminary data.</text>
</comment>
<gene>
    <name evidence="1" type="ORF">GGR16_002438</name>
</gene>
<sequence length="124" mass="13545">MTRLVVTLKDNGSAYTGYRVELVEAPELVGSEKQVAWAKDIRAKALDEVADMVARAAQAHGMSVGPIRLDDPAEWIDETKAKAAALTEKLAGERALIKIFAQSGAKWWIDRRDLGLAALAKEVR</sequence>
<dbReference type="RefSeq" id="WP_183316761.1">
    <property type="nucleotide sequence ID" value="NZ_JACIEN010000002.1"/>
</dbReference>
<reference evidence="1 2" key="1">
    <citation type="submission" date="2020-08" db="EMBL/GenBank/DDBJ databases">
        <title>Genomic Encyclopedia of Type Strains, Phase IV (KMG-IV): sequencing the most valuable type-strain genomes for metagenomic binning, comparative biology and taxonomic classification.</title>
        <authorList>
            <person name="Goeker M."/>
        </authorList>
    </citation>
    <scope>NUCLEOTIDE SEQUENCE [LARGE SCALE GENOMIC DNA]</scope>
    <source>
        <strain evidence="1 2">DSM 103737</strain>
    </source>
</reference>
<evidence type="ECO:0000313" key="1">
    <source>
        <dbReference type="EMBL" id="MBB4017409.1"/>
    </source>
</evidence>
<name>A0A840C1N8_9HYPH</name>
<dbReference type="Proteomes" id="UP000577362">
    <property type="component" value="Unassembled WGS sequence"/>
</dbReference>